<evidence type="ECO:0000313" key="2">
    <source>
        <dbReference type="Proteomes" id="UP000515472"/>
    </source>
</evidence>
<dbReference type="EMBL" id="AP023213">
    <property type="protein sequence ID" value="BCG46842.1"/>
    <property type="molecule type" value="Genomic_DNA"/>
</dbReference>
<keyword evidence="2" id="KW-1185">Reference proteome</keyword>
<proteinExistence type="predicted"/>
<organism evidence="1 2">
    <name type="scientific">Citrifermentans bremense</name>
    <dbReference type="NCBI Taxonomy" id="60035"/>
    <lineage>
        <taxon>Bacteria</taxon>
        <taxon>Pseudomonadati</taxon>
        <taxon>Thermodesulfobacteriota</taxon>
        <taxon>Desulfuromonadia</taxon>
        <taxon>Geobacterales</taxon>
        <taxon>Geobacteraceae</taxon>
        <taxon>Citrifermentans</taxon>
    </lineage>
</organism>
<reference evidence="1 2" key="1">
    <citation type="submission" date="2020-06" db="EMBL/GenBank/DDBJ databases">
        <title>Interaction of electrochemicaly active bacteria, Geobacter bremensis R4 on different carbon anode.</title>
        <authorList>
            <person name="Meng L."/>
            <person name="Yoshida N."/>
        </authorList>
    </citation>
    <scope>NUCLEOTIDE SEQUENCE [LARGE SCALE GENOMIC DNA]</scope>
    <source>
        <strain evidence="1 2">R4</strain>
    </source>
</reference>
<dbReference type="Proteomes" id="UP000515472">
    <property type="component" value="Chromosome"/>
</dbReference>
<accession>A0A6S6LXV6</accession>
<dbReference type="AlphaFoldDB" id="A0A6S6LXV6"/>
<name>A0A6S6LXV6_9BACT</name>
<dbReference type="RefSeq" id="WP_185244958.1">
    <property type="nucleotide sequence ID" value="NZ_AP023213.1"/>
</dbReference>
<sequence>MNHAIFFVYINGQSTKPLVHSIEEAKRHATRHIAYKPSLRIECYSMPYLISQWIYDYQAGEWVEQVVNSDAKIYKLMK</sequence>
<evidence type="ECO:0000313" key="1">
    <source>
        <dbReference type="EMBL" id="BCG46842.1"/>
    </source>
</evidence>
<gene>
    <name evidence="1" type="ORF">GEOBRER4_n1655</name>
</gene>
<dbReference type="KEGG" id="gbn:GEOBRER4_15920"/>
<protein>
    <submittedName>
        <fullName evidence="1">Uncharacterized protein</fullName>
    </submittedName>
</protein>